<dbReference type="AlphaFoldDB" id="A0AB39R8D9"/>
<evidence type="ECO:0000256" key="1">
    <source>
        <dbReference type="ARBA" id="ARBA00023125"/>
    </source>
</evidence>
<name>A0AB39R8D9_9ACTN</name>
<dbReference type="GO" id="GO:0003677">
    <property type="term" value="F:DNA binding"/>
    <property type="evidence" value="ECO:0007669"/>
    <property type="project" value="UniProtKB-KW"/>
</dbReference>
<dbReference type="PANTHER" id="PTHR30204">
    <property type="entry name" value="REDOX-CYCLING DRUG-SENSING TRANSCRIPTIONAL ACTIVATOR SOXR"/>
    <property type="match status" value="1"/>
</dbReference>
<dbReference type="Pfam" id="PF13411">
    <property type="entry name" value="MerR_1"/>
    <property type="match status" value="1"/>
</dbReference>
<evidence type="ECO:0000259" key="2">
    <source>
        <dbReference type="PROSITE" id="PS50937"/>
    </source>
</evidence>
<protein>
    <submittedName>
        <fullName evidence="3">MerR family transcriptional regulator</fullName>
    </submittedName>
</protein>
<dbReference type="EMBL" id="CP163443">
    <property type="protein sequence ID" value="XDQ50512.1"/>
    <property type="molecule type" value="Genomic_DNA"/>
</dbReference>
<dbReference type="PRINTS" id="PR00040">
    <property type="entry name" value="HTHMERR"/>
</dbReference>
<dbReference type="InterPro" id="IPR000551">
    <property type="entry name" value="MerR-type_HTH_dom"/>
</dbReference>
<proteinExistence type="predicted"/>
<sequence length="123" mass="13345">MRIGELAAKAGVSVRALRYYEEQNLLASERSPGGQRHYPDGAVRHVYLIQEMYQAGLPSKSIAEILPYLATGMVTPPLLERLAAERDRIDRQISALVATRDRLDAGIAEAAANAAAGARCRLA</sequence>
<dbReference type="Gene3D" id="1.10.1660.10">
    <property type="match status" value="1"/>
</dbReference>
<dbReference type="GO" id="GO:0003700">
    <property type="term" value="F:DNA-binding transcription factor activity"/>
    <property type="evidence" value="ECO:0007669"/>
    <property type="project" value="InterPro"/>
</dbReference>
<dbReference type="PROSITE" id="PS00552">
    <property type="entry name" value="HTH_MERR_1"/>
    <property type="match status" value="1"/>
</dbReference>
<dbReference type="CDD" id="cd01282">
    <property type="entry name" value="HTH_MerR-like_sg3"/>
    <property type="match status" value="1"/>
</dbReference>
<dbReference type="RefSeq" id="WP_369243863.1">
    <property type="nucleotide sequence ID" value="NZ_CP163443.1"/>
</dbReference>
<dbReference type="PROSITE" id="PS50937">
    <property type="entry name" value="HTH_MERR_2"/>
    <property type="match status" value="1"/>
</dbReference>
<dbReference type="InterPro" id="IPR009061">
    <property type="entry name" value="DNA-bd_dom_put_sf"/>
</dbReference>
<keyword evidence="1" id="KW-0238">DNA-binding</keyword>
<gene>
    <name evidence="3" type="ORF">AB5J53_01690</name>
</gene>
<accession>A0AB39R8D9</accession>
<organism evidence="3">
    <name type="scientific">Streptomyces sp. R41</name>
    <dbReference type="NCBI Taxonomy" id="3238632"/>
    <lineage>
        <taxon>Bacteria</taxon>
        <taxon>Bacillati</taxon>
        <taxon>Actinomycetota</taxon>
        <taxon>Actinomycetes</taxon>
        <taxon>Kitasatosporales</taxon>
        <taxon>Streptomycetaceae</taxon>
        <taxon>Streptomyces</taxon>
    </lineage>
</organism>
<reference evidence="3" key="1">
    <citation type="submission" date="2024-07" db="EMBL/GenBank/DDBJ databases">
        <authorList>
            <person name="Yu S.T."/>
        </authorList>
    </citation>
    <scope>NUCLEOTIDE SEQUENCE</scope>
    <source>
        <strain evidence="3">R41</strain>
    </source>
</reference>
<dbReference type="SMART" id="SM00422">
    <property type="entry name" value="HTH_MERR"/>
    <property type="match status" value="1"/>
</dbReference>
<dbReference type="InterPro" id="IPR047057">
    <property type="entry name" value="MerR_fam"/>
</dbReference>
<evidence type="ECO:0000313" key="3">
    <source>
        <dbReference type="EMBL" id="XDQ50512.1"/>
    </source>
</evidence>
<dbReference type="PANTHER" id="PTHR30204:SF97">
    <property type="entry name" value="MERR FAMILY REGULATORY PROTEIN"/>
    <property type="match status" value="1"/>
</dbReference>
<dbReference type="SUPFAM" id="SSF46955">
    <property type="entry name" value="Putative DNA-binding domain"/>
    <property type="match status" value="1"/>
</dbReference>
<feature type="domain" description="HTH merR-type" evidence="2">
    <location>
        <begin position="1"/>
        <end position="68"/>
    </location>
</feature>